<dbReference type="AlphaFoldDB" id="X1LCS9"/>
<sequence length="48" mass="5899">QTRRRYTDINQVEKILKERTRETFKIEGISKIFYDNNNKLSFSRSNLF</sequence>
<evidence type="ECO:0000313" key="1">
    <source>
        <dbReference type="EMBL" id="GAH91943.1"/>
    </source>
</evidence>
<reference evidence="1" key="1">
    <citation type="journal article" date="2014" name="Front. Microbiol.">
        <title>High frequency of phylogenetically diverse reductive dehalogenase-homologous genes in deep subseafloor sedimentary metagenomes.</title>
        <authorList>
            <person name="Kawai M."/>
            <person name="Futagami T."/>
            <person name="Toyoda A."/>
            <person name="Takaki Y."/>
            <person name="Nishi S."/>
            <person name="Hori S."/>
            <person name="Arai W."/>
            <person name="Tsubouchi T."/>
            <person name="Morono Y."/>
            <person name="Uchiyama I."/>
            <person name="Ito T."/>
            <person name="Fujiyama A."/>
            <person name="Inagaki F."/>
            <person name="Takami H."/>
        </authorList>
    </citation>
    <scope>NUCLEOTIDE SEQUENCE</scope>
    <source>
        <strain evidence="1">Expedition CK06-06</strain>
    </source>
</reference>
<name>X1LCS9_9ZZZZ</name>
<dbReference type="EMBL" id="BARU01049280">
    <property type="protein sequence ID" value="GAH91943.1"/>
    <property type="molecule type" value="Genomic_DNA"/>
</dbReference>
<gene>
    <name evidence="1" type="ORF">S03H2_72665</name>
</gene>
<comment type="caution">
    <text evidence="1">The sequence shown here is derived from an EMBL/GenBank/DDBJ whole genome shotgun (WGS) entry which is preliminary data.</text>
</comment>
<accession>X1LCS9</accession>
<proteinExistence type="predicted"/>
<protein>
    <submittedName>
        <fullName evidence="1">Uncharacterized protein</fullName>
    </submittedName>
</protein>
<organism evidence="1">
    <name type="scientific">marine sediment metagenome</name>
    <dbReference type="NCBI Taxonomy" id="412755"/>
    <lineage>
        <taxon>unclassified sequences</taxon>
        <taxon>metagenomes</taxon>
        <taxon>ecological metagenomes</taxon>
    </lineage>
</organism>
<feature type="non-terminal residue" evidence="1">
    <location>
        <position position="1"/>
    </location>
</feature>